<sequence length="84" mass="9566">MTISWRQCSGTQKRWGWRWLGDECGCHLLRCLFRRYRRRAHKVATRARRHGSAPVSTCSVPSARTTTAAASLQHDAGVRRNAAE</sequence>
<organism evidence="1">
    <name type="scientific">Oryza glumipatula</name>
    <dbReference type="NCBI Taxonomy" id="40148"/>
    <lineage>
        <taxon>Eukaryota</taxon>
        <taxon>Viridiplantae</taxon>
        <taxon>Streptophyta</taxon>
        <taxon>Embryophyta</taxon>
        <taxon>Tracheophyta</taxon>
        <taxon>Spermatophyta</taxon>
        <taxon>Magnoliopsida</taxon>
        <taxon>Liliopsida</taxon>
        <taxon>Poales</taxon>
        <taxon>Poaceae</taxon>
        <taxon>BOP clade</taxon>
        <taxon>Oryzoideae</taxon>
        <taxon>Oryzeae</taxon>
        <taxon>Oryzinae</taxon>
        <taxon>Oryza</taxon>
    </lineage>
</organism>
<accession>A0A0E0BRB8</accession>
<evidence type="ECO:0000313" key="2">
    <source>
        <dbReference type="Proteomes" id="UP000026961"/>
    </source>
</evidence>
<keyword evidence="2" id="KW-1185">Reference proteome</keyword>
<dbReference type="Gramene" id="OGLUM12G09860.1">
    <property type="protein sequence ID" value="OGLUM12G09860.1"/>
    <property type="gene ID" value="OGLUM12G09860"/>
</dbReference>
<dbReference type="Proteomes" id="UP000026961">
    <property type="component" value="Chromosome 12"/>
</dbReference>
<dbReference type="EnsemblPlants" id="OGLUM12G09860.1">
    <property type="protein sequence ID" value="OGLUM12G09860.1"/>
    <property type="gene ID" value="OGLUM12G09860"/>
</dbReference>
<proteinExistence type="predicted"/>
<reference evidence="1" key="1">
    <citation type="submission" date="2015-04" db="UniProtKB">
        <authorList>
            <consortium name="EnsemblPlants"/>
        </authorList>
    </citation>
    <scope>IDENTIFICATION</scope>
</reference>
<dbReference type="AlphaFoldDB" id="A0A0E0BRB8"/>
<dbReference type="HOGENOM" id="CLU_2531130_0_0_1"/>
<name>A0A0E0BRB8_9ORYZ</name>
<evidence type="ECO:0000313" key="1">
    <source>
        <dbReference type="EnsemblPlants" id="OGLUM12G09860.1"/>
    </source>
</evidence>
<reference evidence="1" key="2">
    <citation type="submission" date="2018-05" db="EMBL/GenBank/DDBJ databases">
        <title>OgluRS3 (Oryza glumaepatula Reference Sequence Version 3).</title>
        <authorList>
            <person name="Zhang J."/>
            <person name="Kudrna D."/>
            <person name="Lee S."/>
            <person name="Talag J."/>
            <person name="Welchert J."/>
            <person name="Wing R.A."/>
        </authorList>
    </citation>
    <scope>NUCLEOTIDE SEQUENCE [LARGE SCALE GENOMIC DNA]</scope>
</reference>
<protein>
    <submittedName>
        <fullName evidence="1">Uncharacterized protein</fullName>
    </submittedName>
</protein>